<keyword evidence="10" id="KW-0325">Glycoprotein</keyword>
<dbReference type="GO" id="GO:0016887">
    <property type="term" value="F:ATP hydrolysis activity"/>
    <property type="evidence" value="ECO:0007669"/>
    <property type="project" value="InterPro"/>
</dbReference>
<dbReference type="SMART" id="SM00382">
    <property type="entry name" value="AAA"/>
    <property type="match status" value="2"/>
</dbReference>
<dbReference type="GO" id="GO:0009926">
    <property type="term" value="P:auxin polar transport"/>
    <property type="evidence" value="ECO:0007669"/>
    <property type="project" value="UniProtKB-ARBA"/>
</dbReference>
<proteinExistence type="evidence at transcript level"/>
<feature type="domain" description="ABC transmembrane type-1" evidence="14">
    <location>
        <begin position="763"/>
        <end position="1050"/>
    </location>
</feature>
<feature type="transmembrane region" description="Helical" evidence="12">
    <location>
        <begin position="234"/>
        <end position="253"/>
    </location>
</feature>
<evidence type="ECO:0000259" key="14">
    <source>
        <dbReference type="PROSITE" id="PS50929"/>
    </source>
</evidence>
<name>A0A2U7MAF5_PINRA</name>
<evidence type="ECO:0000256" key="4">
    <source>
        <dbReference type="ARBA" id="ARBA00022692"/>
    </source>
</evidence>
<protein>
    <submittedName>
        <fullName evidence="15">ABCB1 protein</fullName>
    </submittedName>
</protein>
<dbReference type="InterPro" id="IPR003439">
    <property type="entry name" value="ABC_transporter-like_ATP-bd"/>
</dbReference>
<evidence type="ECO:0000256" key="8">
    <source>
        <dbReference type="ARBA" id="ARBA00022989"/>
    </source>
</evidence>
<evidence type="ECO:0000256" key="7">
    <source>
        <dbReference type="ARBA" id="ARBA00022840"/>
    </source>
</evidence>
<organism evidence="15">
    <name type="scientific">Pinus radiata</name>
    <name type="common">Monterey pine</name>
    <name type="synonym">Pinus insignis</name>
    <dbReference type="NCBI Taxonomy" id="3347"/>
    <lineage>
        <taxon>Eukaryota</taxon>
        <taxon>Viridiplantae</taxon>
        <taxon>Streptophyta</taxon>
        <taxon>Embryophyta</taxon>
        <taxon>Tracheophyta</taxon>
        <taxon>Spermatophyta</taxon>
        <taxon>Pinopsida</taxon>
        <taxon>Pinidae</taxon>
        <taxon>Conifers I</taxon>
        <taxon>Pinales</taxon>
        <taxon>Pinaceae</taxon>
        <taxon>Pinus</taxon>
        <taxon>Pinus subgen. Pinus</taxon>
    </lineage>
</organism>
<evidence type="ECO:0000256" key="1">
    <source>
        <dbReference type="ARBA" id="ARBA00004651"/>
    </source>
</evidence>
<evidence type="ECO:0000256" key="10">
    <source>
        <dbReference type="ARBA" id="ARBA00023180"/>
    </source>
</evidence>
<accession>A0A2U7MAF5</accession>
<feature type="transmembrane region" description="Helical" evidence="12">
    <location>
        <begin position="907"/>
        <end position="924"/>
    </location>
</feature>
<dbReference type="GO" id="GO:0009637">
    <property type="term" value="P:response to blue light"/>
    <property type="evidence" value="ECO:0007669"/>
    <property type="project" value="UniProtKB-ARBA"/>
</dbReference>
<keyword evidence="5" id="KW-0677">Repeat</keyword>
<feature type="transmembrane region" description="Helical" evidence="12">
    <location>
        <begin position="151"/>
        <end position="178"/>
    </location>
</feature>
<feature type="transmembrane region" description="Helical" evidence="12">
    <location>
        <begin position="106"/>
        <end position="131"/>
    </location>
</feature>
<dbReference type="FunFam" id="1.20.1560.10:FF:000009">
    <property type="entry name" value="ABC transporter B family member 1"/>
    <property type="match status" value="1"/>
</dbReference>
<keyword evidence="4 12" id="KW-0812">Transmembrane</keyword>
<dbReference type="GO" id="GO:0010328">
    <property type="term" value="F:auxin influx transmembrane transporter activity"/>
    <property type="evidence" value="ECO:0007669"/>
    <property type="project" value="UniProtKB-ARBA"/>
</dbReference>
<evidence type="ECO:0000259" key="13">
    <source>
        <dbReference type="PROSITE" id="PS50893"/>
    </source>
</evidence>
<evidence type="ECO:0000256" key="9">
    <source>
        <dbReference type="ARBA" id="ARBA00023136"/>
    </source>
</evidence>
<dbReference type="InterPro" id="IPR011527">
    <property type="entry name" value="ABC1_TM_dom"/>
</dbReference>
<feature type="region of interest" description="Disordered" evidence="11">
    <location>
        <begin position="679"/>
        <end position="710"/>
    </location>
</feature>
<dbReference type="PROSITE" id="PS00211">
    <property type="entry name" value="ABC_TRANSPORTER_1"/>
    <property type="match status" value="2"/>
</dbReference>
<feature type="transmembrane region" description="Helical" evidence="12">
    <location>
        <begin position="337"/>
        <end position="357"/>
    </location>
</feature>
<comment type="similarity">
    <text evidence="2">Belongs to the ABC transporter superfamily. ABCB family. Multidrug resistance exporter (TC 3.A.1.201) subfamily.</text>
</comment>
<dbReference type="InterPro" id="IPR039421">
    <property type="entry name" value="Type_1_exporter"/>
</dbReference>
<dbReference type="FunFam" id="3.40.50.300:FF:000066">
    <property type="entry name" value="ABC transporter B family member 1"/>
    <property type="match status" value="2"/>
</dbReference>
<gene>
    <name evidence="15" type="primary">ABCB1</name>
</gene>
<keyword evidence="6" id="KW-0547">Nucleotide-binding</keyword>
<dbReference type="GO" id="GO:0009741">
    <property type="term" value="P:response to brassinosteroid"/>
    <property type="evidence" value="ECO:0007669"/>
    <property type="project" value="UniProtKB-ARBA"/>
</dbReference>
<evidence type="ECO:0000256" key="12">
    <source>
        <dbReference type="SAM" id="Phobius"/>
    </source>
</evidence>
<dbReference type="PANTHER" id="PTHR43394:SF11">
    <property type="entry name" value="ATP-BINDING CASSETTE TRANSPORTER"/>
    <property type="match status" value="1"/>
</dbReference>
<dbReference type="InterPro" id="IPR017871">
    <property type="entry name" value="ABC_transporter-like_CS"/>
</dbReference>
<dbReference type="SUPFAM" id="SSF52540">
    <property type="entry name" value="P-loop containing nucleoside triphosphate hydrolases"/>
    <property type="match status" value="2"/>
</dbReference>
<feature type="transmembrane region" description="Helical" evidence="12">
    <location>
        <begin position="369"/>
        <end position="387"/>
    </location>
</feature>
<dbReference type="CDD" id="cd18577">
    <property type="entry name" value="ABC_6TM_Pgp_ABCB1_D1_like"/>
    <property type="match status" value="1"/>
</dbReference>
<dbReference type="GO" id="GO:0005743">
    <property type="term" value="C:mitochondrial inner membrane"/>
    <property type="evidence" value="ECO:0007669"/>
    <property type="project" value="TreeGrafter"/>
</dbReference>
<dbReference type="FunFam" id="1.20.1560.10:FF:000033">
    <property type="entry name" value="ABC transporter B family member 19"/>
    <property type="match status" value="1"/>
</dbReference>
<dbReference type="Pfam" id="PF00664">
    <property type="entry name" value="ABC_membrane"/>
    <property type="match status" value="2"/>
</dbReference>
<dbReference type="PROSITE" id="PS50929">
    <property type="entry name" value="ABC_TM1F"/>
    <property type="match status" value="2"/>
</dbReference>
<feature type="transmembrane region" description="Helical" evidence="12">
    <location>
        <begin position="759"/>
        <end position="790"/>
    </location>
</feature>
<dbReference type="GO" id="GO:0009640">
    <property type="term" value="P:photomorphogenesis"/>
    <property type="evidence" value="ECO:0007669"/>
    <property type="project" value="UniProtKB-ARBA"/>
</dbReference>
<keyword evidence="3" id="KW-0813">Transport</keyword>
<evidence type="ECO:0000313" key="15">
    <source>
        <dbReference type="EMBL" id="ARE31866.1"/>
    </source>
</evidence>
<dbReference type="PROSITE" id="PS50893">
    <property type="entry name" value="ABC_TRANSPORTER_2"/>
    <property type="match status" value="2"/>
</dbReference>
<feature type="transmembrane region" description="Helical" evidence="12">
    <location>
        <begin position="1024"/>
        <end position="1044"/>
    </location>
</feature>
<evidence type="ECO:0000256" key="2">
    <source>
        <dbReference type="ARBA" id="ARBA00007577"/>
    </source>
</evidence>
<dbReference type="Gene3D" id="1.20.1560.10">
    <property type="entry name" value="ABC transporter type 1, transmembrane domain"/>
    <property type="match status" value="1"/>
</dbReference>
<feature type="domain" description="ABC transmembrane type-1" evidence="14">
    <location>
        <begin position="110"/>
        <end position="398"/>
    </location>
</feature>
<feature type="compositionally biased region" description="Low complexity" evidence="11">
    <location>
        <begin position="680"/>
        <end position="698"/>
    </location>
</feature>
<dbReference type="EMBL" id="KY807679">
    <property type="protein sequence ID" value="ARE31866.1"/>
    <property type="molecule type" value="mRNA"/>
</dbReference>
<feature type="transmembrane region" description="Helical" evidence="12">
    <location>
        <begin position="259"/>
        <end position="278"/>
    </location>
</feature>
<dbReference type="InterPro" id="IPR036640">
    <property type="entry name" value="ABC1_TM_sf"/>
</dbReference>
<dbReference type="GO" id="GO:0043481">
    <property type="term" value="P:anthocyanin accumulation in tissues in response to UV light"/>
    <property type="evidence" value="ECO:0007669"/>
    <property type="project" value="UniProtKB-ARBA"/>
</dbReference>
<feature type="region of interest" description="Disordered" evidence="11">
    <location>
        <begin position="33"/>
        <end position="70"/>
    </location>
</feature>
<dbReference type="GO" id="GO:0090374">
    <property type="term" value="P:oligopeptide export from mitochondrion"/>
    <property type="evidence" value="ECO:0007669"/>
    <property type="project" value="TreeGrafter"/>
</dbReference>
<feature type="domain" description="ABC transporter" evidence="13">
    <location>
        <begin position="1085"/>
        <end position="1321"/>
    </location>
</feature>
<dbReference type="CDD" id="cd03249">
    <property type="entry name" value="ABC_MTABC3_MDL1_MDL2"/>
    <property type="match status" value="2"/>
</dbReference>
<evidence type="ECO:0000256" key="5">
    <source>
        <dbReference type="ARBA" id="ARBA00022737"/>
    </source>
</evidence>
<comment type="subcellular location">
    <subcellularLocation>
        <location evidence="1">Cell membrane</location>
        <topology evidence="1">Multi-pass membrane protein</topology>
    </subcellularLocation>
</comment>
<dbReference type="GO" id="GO:0009733">
    <property type="term" value="P:response to auxin"/>
    <property type="evidence" value="ECO:0007669"/>
    <property type="project" value="UniProtKB-ARBA"/>
</dbReference>
<feature type="transmembrane region" description="Helical" evidence="12">
    <location>
        <begin position="987"/>
        <end position="1012"/>
    </location>
</feature>
<keyword evidence="9 12" id="KW-0472">Membrane</keyword>
<dbReference type="PANTHER" id="PTHR43394">
    <property type="entry name" value="ATP-DEPENDENT PERMEASE MDL1, MITOCHONDRIAL"/>
    <property type="match status" value="1"/>
</dbReference>
<feature type="transmembrane region" description="Helical" evidence="12">
    <location>
        <begin position="802"/>
        <end position="819"/>
    </location>
</feature>
<feature type="domain" description="ABC transporter" evidence="13">
    <location>
        <begin position="433"/>
        <end position="669"/>
    </location>
</feature>
<dbReference type="Gene3D" id="3.40.50.300">
    <property type="entry name" value="P-loop containing nucleotide triphosphate hydrolases"/>
    <property type="match status" value="2"/>
</dbReference>
<keyword evidence="7" id="KW-0067">ATP-binding</keyword>
<keyword evidence="8 12" id="KW-1133">Transmembrane helix</keyword>
<dbReference type="GO" id="GO:0005886">
    <property type="term" value="C:plasma membrane"/>
    <property type="evidence" value="ECO:0007669"/>
    <property type="project" value="UniProtKB-SubCell"/>
</dbReference>
<dbReference type="GO" id="GO:0015421">
    <property type="term" value="F:ABC-type oligopeptide transporter activity"/>
    <property type="evidence" value="ECO:0007669"/>
    <property type="project" value="TreeGrafter"/>
</dbReference>
<dbReference type="CDD" id="cd18578">
    <property type="entry name" value="ABC_6TM_Pgp_ABCB1_D2_like"/>
    <property type="match status" value="1"/>
</dbReference>
<feature type="transmembrane region" description="Helical" evidence="12">
    <location>
        <begin position="883"/>
        <end position="901"/>
    </location>
</feature>
<evidence type="ECO:0000256" key="11">
    <source>
        <dbReference type="SAM" id="MobiDB-lite"/>
    </source>
</evidence>
<dbReference type="Pfam" id="PF00005">
    <property type="entry name" value="ABC_tran"/>
    <property type="match status" value="2"/>
</dbReference>
<dbReference type="FunFam" id="1.20.1560.10:FF:000029">
    <property type="entry name" value="ABC transporter B family member 1"/>
    <property type="match status" value="1"/>
</dbReference>
<dbReference type="SUPFAM" id="SSF90123">
    <property type="entry name" value="ABC transporter transmembrane region"/>
    <property type="match status" value="2"/>
</dbReference>
<dbReference type="GO" id="GO:0008361">
    <property type="term" value="P:regulation of cell size"/>
    <property type="evidence" value="ECO:0007669"/>
    <property type="project" value="UniProtKB-ARBA"/>
</dbReference>
<dbReference type="InterPro" id="IPR027417">
    <property type="entry name" value="P-loop_NTPase"/>
</dbReference>
<dbReference type="InterPro" id="IPR003593">
    <property type="entry name" value="AAA+_ATPase"/>
</dbReference>
<evidence type="ECO:0000256" key="6">
    <source>
        <dbReference type="ARBA" id="ARBA00022741"/>
    </source>
</evidence>
<dbReference type="GO" id="GO:1900459">
    <property type="term" value="P:positive regulation of brassinosteroid mediated signaling pathway"/>
    <property type="evidence" value="ECO:0007669"/>
    <property type="project" value="UniProtKB-ARBA"/>
</dbReference>
<reference evidence="15" key="1">
    <citation type="submission" date="2017-03" db="EMBL/GenBank/DDBJ databases">
        <title>Auxin transporters are differentially expressed in response to inclination in radiata pine stem.</title>
        <authorList>
            <person name="Ramos P."/>
            <person name="Salazar R."/>
        </authorList>
    </citation>
    <scope>NUCLEOTIDE SEQUENCE</scope>
</reference>
<evidence type="ECO:0000256" key="3">
    <source>
        <dbReference type="ARBA" id="ARBA00022448"/>
    </source>
</evidence>
<feature type="compositionally biased region" description="Basic and acidic residues" evidence="11">
    <location>
        <begin position="53"/>
        <end position="70"/>
    </location>
</feature>
<dbReference type="GO" id="GO:0005524">
    <property type="term" value="F:ATP binding"/>
    <property type="evidence" value="ECO:0007669"/>
    <property type="project" value="UniProtKB-KW"/>
</dbReference>
<dbReference type="GO" id="GO:0009958">
    <property type="term" value="P:positive gravitropism"/>
    <property type="evidence" value="ECO:0007669"/>
    <property type="project" value="UniProtKB-ARBA"/>
</dbReference>
<dbReference type="GO" id="GO:0010329">
    <property type="term" value="F:auxin efflux transmembrane transporter activity"/>
    <property type="evidence" value="ECO:0007669"/>
    <property type="project" value="UniProtKB-ARBA"/>
</dbReference>
<sequence length="1340" mass="146181">MSFSGSRKSPPDQIKAVERWKWSEIQGVELVVGEQISPTQRRSRESGSSSSQGRKEGRVDEEHSMDVPGGEIERLGVEENVIENEKGKAVSVPFYKLFAFADSLDYCLMAVGTLGAIVHGSSLPVFLRFFASLVNSFGSNTGNPEKMMQEVLKYAFDFLIVGATIWASSWAEISCWMWTGERQSTRLRIKYLEATLNQDVEYFDIDARTGDIINTIGSDIVAVQDAISEKLGNFIHYMATFVAGFVVGFITVWKLALLTLAVVPLIALFGAVHTITITKLSSKSQDAYAEAGNIAEQALAQIRTVFSFVGEEKALKAYSASLSVAQKIGYKSGLVKGFGLGSTYCVIFCCYALLLWYGGWLVTHHDTNGGLAISTMFSVMIGGLALGQATPSMTAFAKAKSAAVNIFRTIDHRPKIDRNYSDGITLPAVTGHVQLRNVSFAYPSRPEIPVLSRFSLNIPAGKTVAMVGRSGSGKSTVVALIERFYDPIEGQVLLDGCNIKTLQLKWLRQQIGLVSQEPALFATSIKENMLLGREDATQVEMEEAARVANAHSFITKLPEGYDTQVGERGGQLSGGQKQRIAIARAMLKNPAILLLDEATSALDSESEKLVQEALDRFMIGRTTVVVAHRLSTIRKADLVAVVQQGSILEMGTHDDLISKGDDGAYSTLIRLQETAHELGNNARKSSARPSSARNSVSSPIIGRNSSYGRSPYSKRLSDFSTSDFSTSVDVNSAHKTEKVPFIEQAGSFWRLVKMNAPEWAYALLGSVGSMVCGSISALFAYILSAVLSIYYNPDPLYIKNEIKKYCFVLIGISFGALIFNTVQHSFWEIVGENLTKRVRQTMLEAILRNEVSWFDREENNSSQVAARLASDATNVRSAIGDRISMIVQNSALMLVACTIGFVLQWRLALVLIAVFPIVVAATLLQKMFMTGFGGDLEGNHAKASMIAGEAVSNVRTVQAFNAERKVVRLLKSKLELPLKKCFWKGQIAGSGFGLAQFLLYASYAIGLWYASWLVKHNLSDFGKVIRVFMVLMVSANGAAETLALTPDIVKGGRAIRSVFEVLDRKTEIEPDDPDAVKVPAVKGDIDLKHVEFYYPSRPDVLIFKDLTLRVRAGKSLALVGASGSGKSSVIALILRFYDPPIGRILVDGKDIRKYNLKSLRRHVGLVQQEPALFATTIYENIVYGHEGASEAEVVAAATAANAHKFIAALPEGYNTKVGDRGVQLSGGQKQRVAIARAILKNPSILLLDEATSALDAESERTVQEALDRMMKSRTTVVVAHRLATIRNADVIAVIDDGKVAEQGSHNHLLKHHPDGAYARMIELQRVFTHSASASASASTS</sequence>